<reference evidence="2 3" key="1">
    <citation type="submission" date="2014-02" db="EMBL/GenBank/DDBJ databases">
        <authorList>
            <person name="Sibley D."/>
            <person name="Venepally P."/>
            <person name="Karamycheva S."/>
            <person name="Hadjithomas M."/>
            <person name="Khan A."/>
            <person name="Brunk B."/>
            <person name="Roos D."/>
            <person name="Caler E."/>
            <person name="Lorenzi H."/>
        </authorList>
    </citation>
    <scope>NUCLEOTIDE SEQUENCE [LARGE SCALE GENOMIC DNA]</scope>
    <source>
        <strain evidence="2 3">GAB2-2007-GAL-DOM2</strain>
    </source>
</reference>
<sequence>MRLEIELFQSRSSTKKPCTRFVRLGETERRRKAVEREHFVWTEETHQRLGRENVVELPSLVPLLGRKKRRDGSAGKEDESEFESLRVSKTRLRPLVFLSFLFFAFPCFLRLGGPIPHLLPVTRSVAILLCLY</sequence>
<evidence type="ECO:0000313" key="3">
    <source>
        <dbReference type="Proteomes" id="UP000028837"/>
    </source>
</evidence>
<dbReference type="AlphaFoldDB" id="A0A086JLV6"/>
<comment type="caution">
    <text evidence="2">The sequence shown here is derived from an EMBL/GenBank/DDBJ whole genome shotgun (WGS) entry which is preliminary data.</text>
</comment>
<accession>A0A086JLV6</accession>
<evidence type="ECO:0000313" key="2">
    <source>
        <dbReference type="EMBL" id="KFG33124.1"/>
    </source>
</evidence>
<evidence type="ECO:0000256" key="1">
    <source>
        <dbReference type="SAM" id="Phobius"/>
    </source>
</evidence>
<organism evidence="2 3">
    <name type="scientific">Toxoplasma gondii GAB2-2007-GAL-DOM2</name>
    <dbReference type="NCBI Taxonomy" id="1130820"/>
    <lineage>
        <taxon>Eukaryota</taxon>
        <taxon>Sar</taxon>
        <taxon>Alveolata</taxon>
        <taxon>Apicomplexa</taxon>
        <taxon>Conoidasida</taxon>
        <taxon>Coccidia</taxon>
        <taxon>Eucoccidiorida</taxon>
        <taxon>Eimeriorina</taxon>
        <taxon>Sarcocystidae</taxon>
        <taxon>Toxoplasma</taxon>
    </lineage>
</organism>
<keyword evidence="1 2" id="KW-0812">Transmembrane</keyword>
<dbReference type="Proteomes" id="UP000028837">
    <property type="component" value="Unassembled WGS sequence"/>
</dbReference>
<name>A0A086JLV6_TOXGO</name>
<keyword evidence="1" id="KW-0472">Membrane</keyword>
<proteinExistence type="predicted"/>
<gene>
    <name evidence="2" type="ORF">TGDOM2_243615</name>
</gene>
<dbReference type="VEuPathDB" id="ToxoDB:TGDOM2_243615"/>
<protein>
    <submittedName>
        <fullName evidence="2">Putative transmembrane protein</fullName>
    </submittedName>
</protein>
<feature type="transmembrane region" description="Helical" evidence="1">
    <location>
        <begin position="95"/>
        <end position="113"/>
    </location>
</feature>
<dbReference type="EMBL" id="AHZU02001359">
    <property type="protein sequence ID" value="KFG33124.1"/>
    <property type="molecule type" value="Genomic_DNA"/>
</dbReference>
<keyword evidence="1" id="KW-1133">Transmembrane helix</keyword>